<sequence length="386" mass="44957">MEFKKSVASYQQAYESKHNDVTAFHATPKDVSVVDYAKALVMKMPRLVIGRGYYHIIRRFFDNKPSQDLTPQTLYLLITTTGLARYVRSNVLDLRYFENIGMRTAEIDIDPESQTATPRPRAGESEFDTMDRAQRACFLAVPIHYHSFVHFHAPTALAVYANRIDDSQLKRFLNRHSRYTLVYNNGGIQASSSTFFCHTLLPDYANMRASDSILARVQQYWDIDQQTRPAKPMAKDIANPDNFGMEWEPTLRSDFAFEQKIHSFYPFIREYVDRQGFTKSQLQALSTWFNDTIYPIPPEIRATTIPLAYLVWSNSVVHSLEHAEYYKWIEYARFGPKTENDAWYRYFVNAYAKPYGSMFRSEKLTSFIPEIKHLDGADKCYVSIQF</sequence>
<organism evidence="1 2">
    <name type="scientific">Thalassotalea loyana</name>
    <dbReference type="NCBI Taxonomy" id="280483"/>
    <lineage>
        <taxon>Bacteria</taxon>
        <taxon>Pseudomonadati</taxon>
        <taxon>Pseudomonadota</taxon>
        <taxon>Gammaproteobacteria</taxon>
        <taxon>Alteromonadales</taxon>
        <taxon>Colwelliaceae</taxon>
        <taxon>Thalassotalea</taxon>
    </lineage>
</organism>
<name>A0ABQ6HAP1_9GAMM</name>
<keyword evidence="2" id="KW-1185">Reference proteome</keyword>
<dbReference type="RefSeq" id="WP_284297048.1">
    <property type="nucleotide sequence ID" value="NZ_BSSV01000002.1"/>
</dbReference>
<gene>
    <name evidence="1" type="ORF">tloyanaT_14400</name>
</gene>
<proteinExistence type="predicted"/>
<evidence type="ECO:0000313" key="2">
    <source>
        <dbReference type="Proteomes" id="UP001157134"/>
    </source>
</evidence>
<protein>
    <submittedName>
        <fullName evidence="1">Uncharacterized protein</fullName>
    </submittedName>
</protein>
<reference evidence="1 2" key="1">
    <citation type="submission" date="2023-03" db="EMBL/GenBank/DDBJ databases">
        <title>Thalassotalea loyana LMG 22536T draft genome sequence.</title>
        <authorList>
            <person name="Sawabe T."/>
        </authorList>
    </citation>
    <scope>NUCLEOTIDE SEQUENCE [LARGE SCALE GENOMIC DNA]</scope>
    <source>
        <strain evidence="1 2">LMG 22536</strain>
    </source>
</reference>
<accession>A0ABQ6HAP1</accession>
<comment type="caution">
    <text evidence="1">The sequence shown here is derived from an EMBL/GenBank/DDBJ whole genome shotgun (WGS) entry which is preliminary data.</text>
</comment>
<dbReference type="EMBL" id="BSSV01000002">
    <property type="protein sequence ID" value="GLX85188.1"/>
    <property type="molecule type" value="Genomic_DNA"/>
</dbReference>
<evidence type="ECO:0000313" key="1">
    <source>
        <dbReference type="EMBL" id="GLX85188.1"/>
    </source>
</evidence>
<dbReference type="Proteomes" id="UP001157134">
    <property type="component" value="Unassembled WGS sequence"/>
</dbReference>